<reference evidence="2" key="1">
    <citation type="journal article" date="2020" name="Nat. Commun.">
        <title>Large-scale genome sequencing of mycorrhizal fungi provides insights into the early evolution of symbiotic traits.</title>
        <authorList>
            <person name="Miyauchi S."/>
            <person name="Kiss E."/>
            <person name="Kuo A."/>
            <person name="Drula E."/>
            <person name="Kohler A."/>
            <person name="Sanchez-Garcia M."/>
            <person name="Morin E."/>
            <person name="Andreopoulos B."/>
            <person name="Barry K.W."/>
            <person name="Bonito G."/>
            <person name="Buee M."/>
            <person name="Carver A."/>
            <person name="Chen C."/>
            <person name="Cichocki N."/>
            <person name="Clum A."/>
            <person name="Culley D."/>
            <person name="Crous P.W."/>
            <person name="Fauchery L."/>
            <person name="Girlanda M."/>
            <person name="Hayes R.D."/>
            <person name="Keri Z."/>
            <person name="LaButti K."/>
            <person name="Lipzen A."/>
            <person name="Lombard V."/>
            <person name="Magnuson J."/>
            <person name="Maillard F."/>
            <person name="Murat C."/>
            <person name="Nolan M."/>
            <person name="Ohm R.A."/>
            <person name="Pangilinan J."/>
            <person name="Pereira M.F."/>
            <person name="Perotto S."/>
            <person name="Peter M."/>
            <person name="Pfister S."/>
            <person name="Riley R."/>
            <person name="Sitrit Y."/>
            <person name="Stielow J.B."/>
            <person name="Szollosi G."/>
            <person name="Zifcakova L."/>
            <person name="Stursova M."/>
            <person name="Spatafora J.W."/>
            <person name="Tedersoo L."/>
            <person name="Vaario L.M."/>
            <person name="Yamada A."/>
            <person name="Yan M."/>
            <person name="Wang P."/>
            <person name="Xu J."/>
            <person name="Bruns T."/>
            <person name="Baldrian P."/>
            <person name="Vilgalys R."/>
            <person name="Dunand C."/>
            <person name="Henrissat B."/>
            <person name="Grigoriev I.V."/>
            <person name="Hibbett D."/>
            <person name="Nagy L.G."/>
            <person name="Martin F.M."/>
        </authorList>
    </citation>
    <scope>NUCLEOTIDE SEQUENCE</scope>
    <source>
        <strain evidence="2">UP504</strain>
    </source>
</reference>
<feature type="region of interest" description="Disordered" evidence="1">
    <location>
        <begin position="124"/>
        <end position="148"/>
    </location>
</feature>
<comment type="caution">
    <text evidence="2">The sequence shown here is derived from an EMBL/GenBank/DDBJ whole genome shotgun (WGS) entry which is preliminary data.</text>
</comment>
<dbReference type="EMBL" id="MU129111">
    <property type="protein sequence ID" value="KAF9506434.1"/>
    <property type="molecule type" value="Genomic_DNA"/>
</dbReference>
<keyword evidence="3" id="KW-1185">Reference proteome</keyword>
<gene>
    <name evidence="2" type="ORF">BS47DRAFT_1367394</name>
</gene>
<organism evidence="2 3">
    <name type="scientific">Hydnum rufescens UP504</name>
    <dbReference type="NCBI Taxonomy" id="1448309"/>
    <lineage>
        <taxon>Eukaryota</taxon>
        <taxon>Fungi</taxon>
        <taxon>Dikarya</taxon>
        <taxon>Basidiomycota</taxon>
        <taxon>Agaricomycotina</taxon>
        <taxon>Agaricomycetes</taxon>
        <taxon>Cantharellales</taxon>
        <taxon>Hydnaceae</taxon>
        <taxon>Hydnum</taxon>
    </lineage>
</organism>
<dbReference type="AlphaFoldDB" id="A0A9P6AIH0"/>
<proteinExistence type="predicted"/>
<accession>A0A9P6AIH0</accession>
<evidence type="ECO:0000313" key="2">
    <source>
        <dbReference type="EMBL" id="KAF9506434.1"/>
    </source>
</evidence>
<sequence>MAQPPPLVGLIQWNSFLVPDPTDSQDMTGGGLPRPYEVGPKWKFKFGNSSQDDVHNTESMDQSSKVAQKCYRDGCQDTMFTGLSKFEATPQDCHQKGPGPTKWIPITEPYEYLRCSTQELVPSQTKIPRDSPQIPHEAYQSSLSGMPDTDVDDWTKSMEYREYKMNEVTQWSRQVVLNWPAKYESGLWQPATEAP</sequence>
<evidence type="ECO:0000313" key="3">
    <source>
        <dbReference type="Proteomes" id="UP000886523"/>
    </source>
</evidence>
<protein>
    <submittedName>
        <fullName evidence="2">Uncharacterized protein</fullName>
    </submittedName>
</protein>
<evidence type="ECO:0000256" key="1">
    <source>
        <dbReference type="SAM" id="MobiDB-lite"/>
    </source>
</evidence>
<dbReference type="OrthoDB" id="8068875at2759"/>
<dbReference type="Proteomes" id="UP000886523">
    <property type="component" value="Unassembled WGS sequence"/>
</dbReference>
<name>A0A9P6AIH0_9AGAM</name>